<dbReference type="EMBL" id="BDRX01000091">
    <property type="protein sequence ID" value="GBF97062.1"/>
    <property type="molecule type" value="Genomic_DNA"/>
</dbReference>
<dbReference type="GO" id="GO:0004674">
    <property type="term" value="F:protein serine/threonine kinase activity"/>
    <property type="evidence" value="ECO:0007669"/>
    <property type="project" value="UniProtKB-KW"/>
</dbReference>
<evidence type="ECO:0000256" key="3">
    <source>
        <dbReference type="ARBA" id="ARBA00022741"/>
    </source>
</evidence>
<evidence type="ECO:0000256" key="5">
    <source>
        <dbReference type="ARBA" id="ARBA00022840"/>
    </source>
</evidence>
<feature type="active site" description="Proton acceptor" evidence="6">
    <location>
        <position position="176"/>
    </location>
</feature>
<evidence type="ECO:0000256" key="7">
    <source>
        <dbReference type="PIRSR" id="PIRSR630616-2"/>
    </source>
</evidence>
<evidence type="ECO:0000256" key="1">
    <source>
        <dbReference type="ARBA" id="ARBA00022527"/>
    </source>
</evidence>
<dbReference type="PROSITE" id="PS00108">
    <property type="entry name" value="PROTEIN_KINASE_ST"/>
    <property type="match status" value="1"/>
</dbReference>
<feature type="compositionally biased region" description="Low complexity" evidence="9">
    <location>
        <begin position="457"/>
        <end position="472"/>
    </location>
</feature>
<sequence length="530" mass="52856">MAGGQYHASPGAALGAAPKGATGGGTSGDAVAAAAALAGQLLLSMDDFADYREIGRGKDAVVYSATCPKLGGAPVVLKVYEKAGISAVKHRAVRREARIMRFVTGAGVPNVCRYIGAFQDSRQIYIVMERAQGGDLLESLLAEGRAMTERRAVREVVAPMLTCLAHLHAAGVIHRDIKLENLFVSPTRGVMLGDYGLAVCVHEEKPISPVGTLEYMPPEILRLPATDLVLSGAVRADDVTPITERVDCWSLGVTVFELVTGRSPFEGASKQEIRAAILAHAVRPLPGFLTRECADWLGAAMQPDAARRPGALELLRHPWVLRNLMPEAAAAAATLRVATPRMLPAAPAAAPAPENARREAPGAAAPGEAAAADAAAAAASSPPLAVAKAAGKANGGPTSPEHSGAGGIPAYVPGAGGSSSSAGGGHVAGVGGGGSSGSSGSAGTAAMAVASAASGSAASVPSAPGSPGPSGNEPGGGAAYLGGAPQPRLAAAAAAPQLAPQQAAGGKGKHGSKLLNWMCLAPAADPSQPQ</sequence>
<protein>
    <submittedName>
        <fullName evidence="11">Aurora-like kinase</fullName>
    </submittedName>
</protein>
<dbReference type="InterPro" id="IPR011009">
    <property type="entry name" value="Kinase-like_dom_sf"/>
</dbReference>
<keyword evidence="3 7" id="KW-0547">Nucleotide-binding</keyword>
<feature type="region of interest" description="Disordered" evidence="9">
    <location>
        <begin position="457"/>
        <end position="511"/>
    </location>
</feature>
<dbReference type="STRING" id="307507.A0A2V0PDM2"/>
<proteinExistence type="predicted"/>
<evidence type="ECO:0000256" key="8">
    <source>
        <dbReference type="PIRSR" id="PIRSR630616-3"/>
    </source>
</evidence>
<feature type="region of interest" description="Disordered" evidence="9">
    <location>
        <begin position="346"/>
        <end position="368"/>
    </location>
</feature>
<organism evidence="11 12">
    <name type="scientific">Raphidocelis subcapitata</name>
    <dbReference type="NCBI Taxonomy" id="307507"/>
    <lineage>
        <taxon>Eukaryota</taxon>
        <taxon>Viridiplantae</taxon>
        <taxon>Chlorophyta</taxon>
        <taxon>core chlorophytes</taxon>
        <taxon>Chlorophyceae</taxon>
        <taxon>CS clade</taxon>
        <taxon>Sphaeropleales</taxon>
        <taxon>Selenastraceae</taxon>
        <taxon>Raphidocelis</taxon>
    </lineage>
</organism>
<dbReference type="InterPro" id="IPR000719">
    <property type="entry name" value="Prot_kinase_dom"/>
</dbReference>
<dbReference type="PROSITE" id="PS50011">
    <property type="entry name" value="PROTEIN_KINASE_DOM"/>
    <property type="match status" value="1"/>
</dbReference>
<name>A0A2V0PDM2_9CHLO</name>
<feature type="binding site" evidence="7">
    <location>
        <begin position="180"/>
        <end position="181"/>
    </location>
    <ligand>
        <name>ATP</name>
        <dbReference type="ChEBI" id="CHEBI:30616"/>
    </ligand>
</feature>
<feature type="binding site" evidence="7">
    <location>
        <position position="194"/>
    </location>
    <ligand>
        <name>ATP</name>
        <dbReference type="ChEBI" id="CHEBI:30616"/>
    </ligand>
</feature>
<dbReference type="GO" id="GO:0005524">
    <property type="term" value="F:ATP binding"/>
    <property type="evidence" value="ECO:0007669"/>
    <property type="project" value="UniProtKB-KW"/>
</dbReference>
<evidence type="ECO:0000256" key="2">
    <source>
        <dbReference type="ARBA" id="ARBA00022679"/>
    </source>
</evidence>
<feature type="compositionally biased region" description="Low complexity" evidence="9">
    <location>
        <begin position="481"/>
        <end position="504"/>
    </location>
</feature>
<keyword evidence="4 11" id="KW-0418">Kinase</keyword>
<dbReference type="InterPro" id="IPR008271">
    <property type="entry name" value="Ser/Thr_kinase_AS"/>
</dbReference>
<dbReference type="OrthoDB" id="377346at2759"/>
<dbReference type="SMART" id="SM00220">
    <property type="entry name" value="S_TKc"/>
    <property type="match status" value="1"/>
</dbReference>
<dbReference type="PANTHER" id="PTHR24350">
    <property type="entry name" value="SERINE/THREONINE-PROTEIN KINASE IAL-RELATED"/>
    <property type="match status" value="1"/>
</dbReference>
<keyword evidence="12" id="KW-1185">Reference proteome</keyword>
<evidence type="ECO:0000259" key="10">
    <source>
        <dbReference type="PROSITE" id="PS50011"/>
    </source>
</evidence>
<feature type="binding site" evidence="7">
    <location>
        <position position="78"/>
    </location>
    <ligand>
        <name>ATP</name>
        <dbReference type="ChEBI" id="CHEBI:30616"/>
    </ligand>
</feature>
<keyword evidence="1" id="KW-0723">Serine/threonine-protein kinase</keyword>
<dbReference type="AlphaFoldDB" id="A0A2V0PDM2"/>
<feature type="binding site" evidence="7">
    <location>
        <begin position="129"/>
        <end position="131"/>
    </location>
    <ligand>
        <name>ATP</name>
        <dbReference type="ChEBI" id="CHEBI:30616"/>
    </ligand>
</feature>
<keyword evidence="5 7" id="KW-0067">ATP-binding</keyword>
<evidence type="ECO:0000313" key="11">
    <source>
        <dbReference type="EMBL" id="GBF97062.1"/>
    </source>
</evidence>
<accession>A0A2V0PDM2</accession>
<dbReference type="InParanoid" id="A0A2V0PDM2"/>
<evidence type="ECO:0000313" key="12">
    <source>
        <dbReference type="Proteomes" id="UP000247498"/>
    </source>
</evidence>
<evidence type="ECO:0000256" key="9">
    <source>
        <dbReference type="SAM" id="MobiDB-lite"/>
    </source>
</evidence>
<reference evidence="11 12" key="1">
    <citation type="journal article" date="2018" name="Sci. Rep.">
        <title>Raphidocelis subcapitata (=Pseudokirchneriella subcapitata) provides an insight into genome evolution and environmental adaptations in the Sphaeropleales.</title>
        <authorList>
            <person name="Suzuki S."/>
            <person name="Yamaguchi H."/>
            <person name="Nakajima N."/>
            <person name="Kawachi M."/>
        </authorList>
    </citation>
    <scope>NUCLEOTIDE SEQUENCE [LARGE SCALE GENOMIC DNA]</scope>
    <source>
        <strain evidence="11 12">NIES-35</strain>
    </source>
</reference>
<dbReference type="InterPro" id="IPR030616">
    <property type="entry name" value="Aur-like"/>
</dbReference>
<comment type="caution">
    <text evidence="11">The sequence shown here is derived from an EMBL/GenBank/DDBJ whole genome shotgun (WGS) entry which is preliminary data.</text>
</comment>
<feature type="region of interest" description="Disordered" evidence="9">
    <location>
        <begin position="388"/>
        <end position="411"/>
    </location>
</feature>
<feature type="binding site" evidence="7">
    <location>
        <position position="58"/>
    </location>
    <ligand>
        <name>ATP</name>
        <dbReference type="ChEBI" id="CHEBI:30616"/>
    </ligand>
</feature>
<dbReference type="Pfam" id="PF00069">
    <property type="entry name" value="Pkinase"/>
    <property type="match status" value="1"/>
</dbReference>
<evidence type="ECO:0000256" key="6">
    <source>
        <dbReference type="PIRSR" id="PIRSR630616-1"/>
    </source>
</evidence>
<feature type="domain" description="Protein kinase" evidence="10">
    <location>
        <begin position="48"/>
        <end position="320"/>
    </location>
</feature>
<evidence type="ECO:0000256" key="4">
    <source>
        <dbReference type="ARBA" id="ARBA00022777"/>
    </source>
</evidence>
<dbReference type="Proteomes" id="UP000247498">
    <property type="component" value="Unassembled WGS sequence"/>
</dbReference>
<dbReference type="Gene3D" id="1.10.510.10">
    <property type="entry name" value="Transferase(Phosphotransferase) domain 1"/>
    <property type="match status" value="1"/>
</dbReference>
<keyword evidence="2" id="KW-0808">Transferase</keyword>
<feature type="cross-link" description="Glycyl lysine isopeptide (Lys-Gly) (interchain with G-Cter in SUMO2)" evidence="8">
    <location>
        <position position="178"/>
    </location>
</feature>
<dbReference type="SUPFAM" id="SSF56112">
    <property type="entry name" value="Protein kinase-like (PK-like)"/>
    <property type="match status" value="1"/>
</dbReference>
<gene>
    <name evidence="11" type="ORF">Rsub_09535</name>
</gene>